<name>A0A0F9C8W0_9ZZZZ</name>
<evidence type="ECO:0000259" key="1">
    <source>
        <dbReference type="PROSITE" id="PS50879"/>
    </source>
</evidence>
<dbReference type="PANTHER" id="PTHR47723:SF19">
    <property type="entry name" value="POLYNUCLEOTIDYL TRANSFERASE, RIBONUCLEASE H-LIKE SUPERFAMILY PROTEIN"/>
    <property type="match status" value="1"/>
</dbReference>
<dbReference type="EMBL" id="LAZR01034275">
    <property type="protein sequence ID" value="KKL45758.1"/>
    <property type="molecule type" value="Genomic_DNA"/>
</dbReference>
<accession>A0A0F9C8W0</accession>
<comment type="caution">
    <text evidence="2">The sequence shown here is derived from an EMBL/GenBank/DDBJ whole genome shotgun (WGS) entry which is preliminary data.</text>
</comment>
<reference evidence="2" key="1">
    <citation type="journal article" date="2015" name="Nature">
        <title>Complex archaea that bridge the gap between prokaryotes and eukaryotes.</title>
        <authorList>
            <person name="Spang A."/>
            <person name="Saw J.H."/>
            <person name="Jorgensen S.L."/>
            <person name="Zaremba-Niedzwiedzka K."/>
            <person name="Martijn J."/>
            <person name="Lind A.E."/>
            <person name="van Eijk R."/>
            <person name="Schleper C."/>
            <person name="Guy L."/>
            <person name="Ettema T.J."/>
        </authorList>
    </citation>
    <scope>NUCLEOTIDE SEQUENCE</scope>
</reference>
<dbReference type="GO" id="GO:0004523">
    <property type="term" value="F:RNA-DNA hybrid ribonuclease activity"/>
    <property type="evidence" value="ECO:0007669"/>
    <property type="project" value="InterPro"/>
</dbReference>
<dbReference type="GO" id="GO:0003676">
    <property type="term" value="F:nucleic acid binding"/>
    <property type="evidence" value="ECO:0007669"/>
    <property type="project" value="InterPro"/>
</dbReference>
<dbReference type="Pfam" id="PF13456">
    <property type="entry name" value="RVT_3"/>
    <property type="match status" value="1"/>
</dbReference>
<gene>
    <name evidence="2" type="ORF">LCGC14_2352430</name>
</gene>
<dbReference type="InterPro" id="IPR053151">
    <property type="entry name" value="RNase_H-like"/>
</dbReference>
<protein>
    <recommendedName>
        <fullName evidence="1">RNase H type-1 domain-containing protein</fullName>
    </recommendedName>
</protein>
<dbReference type="InterPro" id="IPR036397">
    <property type="entry name" value="RNaseH_sf"/>
</dbReference>
<evidence type="ECO:0000313" key="2">
    <source>
        <dbReference type="EMBL" id="KKL45758.1"/>
    </source>
</evidence>
<dbReference type="InterPro" id="IPR002156">
    <property type="entry name" value="RNaseH_domain"/>
</dbReference>
<dbReference type="SUPFAM" id="SSF53098">
    <property type="entry name" value="Ribonuclease H-like"/>
    <property type="match status" value="1"/>
</dbReference>
<dbReference type="InterPro" id="IPR012337">
    <property type="entry name" value="RNaseH-like_sf"/>
</dbReference>
<dbReference type="AlphaFoldDB" id="A0A0F9C8W0"/>
<dbReference type="Gene3D" id="3.30.420.10">
    <property type="entry name" value="Ribonuclease H-like superfamily/Ribonuclease H"/>
    <property type="match status" value="1"/>
</dbReference>
<proteinExistence type="predicted"/>
<dbReference type="PROSITE" id="PS50879">
    <property type="entry name" value="RNASE_H_1"/>
    <property type="match status" value="1"/>
</dbReference>
<dbReference type="CDD" id="cd09279">
    <property type="entry name" value="RNase_HI_like"/>
    <property type="match status" value="1"/>
</dbReference>
<dbReference type="PANTHER" id="PTHR47723">
    <property type="entry name" value="OS05G0353850 PROTEIN"/>
    <property type="match status" value="1"/>
</dbReference>
<organism evidence="2">
    <name type="scientific">marine sediment metagenome</name>
    <dbReference type="NCBI Taxonomy" id="412755"/>
    <lineage>
        <taxon>unclassified sequences</taxon>
        <taxon>metagenomes</taxon>
        <taxon>ecological metagenomes</taxon>
    </lineage>
</organism>
<sequence>MKVYCYSDGASQGSPGPAGIGGVIYDEDYEVLATLSEPIGIADSALAEWRALVAVLHLARKQGATDVELNLDELGIVDVLCDAATIRAPHLVPYYEEARELIAQFASCDVLHVPRTRNTMADDLAGQAAGSNQNYGRIRRNRKRMWAQRRDRSQ</sequence>
<feature type="domain" description="RNase H type-1" evidence="1">
    <location>
        <begin position="1"/>
        <end position="130"/>
    </location>
</feature>